<gene>
    <name evidence="2" type="ORF">HAX54_034717</name>
</gene>
<keyword evidence="3" id="KW-1185">Reference proteome</keyword>
<reference evidence="2 3" key="1">
    <citation type="journal article" date="2021" name="BMC Genomics">
        <title>Datura genome reveals duplications of psychoactive alkaloid biosynthetic genes and high mutation rate following tissue culture.</title>
        <authorList>
            <person name="Rajewski A."/>
            <person name="Carter-House D."/>
            <person name="Stajich J."/>
            <person name="Litt A."/>
        </authorList>
    </citation>
    <scope>NUCLEOTIDE SEQUENCE [LARGE SCALE GENOMIC DNA]</scope>
    <source>
        <strain evidence="2">AR-01</strain>
    </source>
</reference>
<feature type="non-terminal residue" evidence="2">
    <location>
        <position position="1"/>
    </location>
</feature>
<protein>
    <submittedName>
        <fullName evidence="2">Uncharacterized protein</fullName>
    </submittedName>
</protein>
<feature type="region of interest" description="Disordered" evidence="1">
    <location>
        <begin position="21"/>
        <end position="57"/>
    </location>
</feature>
<comment type="caution">
    <text evidence="2">The sequence shown here is derived from an EMBL/GenBank/DDBJ whole genome shotgun (WGS) entry which is preliminary data.</text>
</comment>
<feature type="compositionally biased region" description="Basic and acidic residues" evidence="1">
    <location>
        <begin position="24"/>
        <end position="47"/>
    </location>
</feature>
<organism evidence="2 3">
    <name type="scientific">Datura stramonium</name>
    <name type="common">Jimsonweed</name>
    <name type="synonym">Common thornapple</name>
    <dbReference type="NCBI Taxonomy" id="4076"/>
    <lineage>
        <taxon>Eukaryota</taxon>
        <taxon>Viridiplantae</taxon>
        <taxon>Streptophyta</taxon>
        <taxon>Embryophyta</taxon>
        <taxon>Tracheophyta</taxon>
        <taxon>Spermatophyta</taxon>
        <taxon>Magnoliopsida</taxon>
        <taxon>eudicotyledons</taxon>
        <taxon>Gunneridae</taxon>
        <taxon>Pentapetalae</taxon>
        <taxon>asterids</taxon>
        <taxon>lamiids</taxon>
        <taxon>Solanales</taxon>
        <taxon>Solanaceae</taxon>
        <taxon>Solanoideae</taxon>
        <taxon>Datureae</taxon>
        <taxon>Datura</taxon>
    </lineage>
</organism>
<evidence type="ECO:0000313" key="3">
    <source>
        <dbReference type="Proteomes" id="UP000823775"/>
    </source>
</evidence>
<accession>A0ABS8VHK4</accession>
<evidence type="ECO:0000256" key="1">
    <source>
        <dbReference type="SAM" id="MobiDB-lite"/>
    </source>
</evidence>
<proteinExistence type="predicted"/>
<evidence type="ECO:0000313" key="2">
    <source>
        <dbReference type="EMBL" id="MCD9645655.1"/>
    </source>
</evidence>
<dbReference type="EMBL" id="JACEIK010004493">
    <property type="protein sequence ID" value="MCD9645655.1"/>
    <property type="molecule type" value="Genomic_DNA"/>
</dbReference>
<name>A0ABS8VHK4_DATST</name>
<sequence length="143" mass="16112">VWCKRFTEELTAHRPLDSSSLCRRGFEGRNDDRQSGDRPSRVSSRLDGEDDGPSGRRQTVVCVIGENLISRWVTVGLTNHRQCDCPSHPRSLSPINIPSMDKGDDMNEDPSWLSSGCPVVEILHDSQGQFCNLLCFQLLHYII</sequence>
<dbReference type="Proteomes" id="UP000823775">
    <property type="component" value="Unassembled WGS sequence"/>
</dbReference>